<keyword evidence="3" id="KW-1185">Reference proteome</keyword>
<proteinExistence type="predicted"/>
<evidence type="ECO:0000313" key="2">
    <source>
        <dbReference type="EMBL" id="GAA1808610.1"/>
    </source>
</evidence>
<feature type="region of interest" description="Disordered" evidence="1">
    <location>
        <begin position="44"/>
        <end position="285"/>
    </location>
</feature>
<dbReference type="Proteomes" id="UP001500002">
    <property type="component" value="Unassembled WGS sequence"/>
</dbReference>
<name>A0ABN2M6V5_9MICO</name>
<evidence type="ECO:0008006" key="4">
    <source>
        <dbReference type="Google" id="ProtNLM"/>
    </source>
</evidence>
<feature type="compositionally biased region" description="Low complexity" evidence="1">
    <location>
        <begin position="151"/>
        <end position="161"/>
    </location>
</feature>
<feature type="region of interest" description="Disordered" evidence="1">
    <location>
        <begin position="306"/>
        <end position="363"/>
    </location>
</feature>
<accession>A0ABN2M6V5</accession>
<evidence type="ECO:0000313" key="3">
    <source>
        <dbReference type="Proteomes" id="UP001500002"/>
    </source>
</evidence>
<gene>
    <name evidence="2" type="ORF">GCM10009749_16320</name>
</gene>
<reference evidence="2 3" key="1">
    <citation type="journal article" date="2019" name="Int. J. Syst. Evol. Microbiol.">
        <title>The Global Catalogue of Microorganisms (GCM) 10K type strain sequencing project: providing services to taxonomists for standard genome sequencing and annotation.</title>
        <authorList>
            <consortium name="The Broad Institute Genomics Platform"/>
            <consortium name="The Broad Institute Genome Sequencing Center for Infectious Disease"/>
            <person name="Wu L."/>
            <person name="Ma J."/>
        </authorList>
    </citation>
    <scope>NUCLEOTIDE SEQUENCE [LARGE SCALE GENOMIC DNA]</scope>
    <source>
        <strain evidence="2 3">JCM 14322</strain>
    </source>
</reference>
<evidence type="ECO:0000256" key="1">
    <source>
        <dbReference type="SAM" id="MobiDB-lite"/>
    </source>
</evidence>
<feature type="compositionally biased region" description="Low complexity" evidence="1">
    <location>
        <begin position="76"/>
        <end position="96"/>
    </location>
</feature>
<feature type="compositionally biased region" description="Low complexity" evidence="1">
    <location>
        <begin position="255"/>
        <end position="285"/>
    </location>
</feature>
<organism evidence="2 3">
    <name type="scientific">Agromyces neolithicus</name>
    <dbReference type="NCBI Taxonomy" id="269420"/>
    <lineage>
        <taxon>Bacteria</taxon>
        <taxon>Bacillati</taxon>
        <taxon>Actinomycetota</taxon>
        <taxon>Actinomycetes</taxon>
        <taxon>Micrococcales</taxon>
        <taxon>Microbacteriaceae</taxon>
        <taxon>Agromyces</taxon>
    </lineage>
</organism>
<feature type="compositionally biased region" description="Basic and acidic residues" evidence="1">
    <location>
        <begin position="177"/>
        <end position="188"/>
    </location>
</feature>
<protein>
    <recommendedName>
        <fullName evidence="4">Meckel syndrome type 1 protein</fullName>
    </recommendedName>
</protein>
<sequence length="399" mass="38336">MPWLRYALLGVVMATIWLAFSLFSSTVGASAEEVEPADPAGVLAPESSIAESTAGADDPPEAAPAEEPPPPAASDVETPVAEDAPAAEPAPNVSAPAPEPAPANTPPGLTASPEQAITPPAAKPTEPGKPAAKPAETGKPAATPPVPTSAPAPANRNDAPPGLADMPAPPAATPIAKPEKPERPETNHPTDAAQAPTAPGPTPEPVDAPKNDIPPGLAGKPEQPTPTPAAEYPEFGTSDEPVHHHEGPNLPQSHPTGASAGPVAPGVATVGSPLGSGVSGPPSGSHLFAEGDAWAFGSIGGEHADAPNMAAGTIEPASGTPLGGSVNPAPAAGSGAGSGGAGSGGAGSSGAASGGAGTSGTSDATIASLELGALAAMVLHSADDELPSSPVYATDTTPD</sequence>
<comment type="caution">
    <text evidence="2">The sequence shown here is derived from an EMBL/GenBank/DDBJ whole genome shotgun (WGS) entry which is preliminary data.</text>
</comment>
<feature type="compositionally biased region" description="Gly residues" evidence="1">
    <location>
        <begin position="334"/>
        <end position="358"/>
    </location>
</feature>
<dbReference type="PRINTS" id="PR01217">
    <property type="entry name" value="PRICHEXTENSN"/>
</dbReference>
<dbReference type="EMBL" id="BAAANJ010000005">
    <property type="protein sequence ID" value="GAA1808610.1"/>
    <property type="molecule type" value="Genomic_DNA"/>
</dbReference>